<feature type="binding site" evidence="2">
    <location>
        <begin position="112"/>
        <end position="113"/>
    </location>
    <ligand>
        <name>S-adenosyl-L-methionine</name>
        <dbReference type="ChEBI" id="CHEBI:59789"/>
    </ligand>
</feature>
<dbReference type="PIRSF" id="PIRSF018249">
    <property type="entry name" value="MyrA_prd"/>
    <property type="match status" value="1"/>
</dbReference>
<comment type="caution">
    <text evidence="4">The sequence shown here is derived from an EMBL/GenBank/DDBJ whole genome shotgun (WGS) entry which is preliminary data.</text>
</comment>
<dbReference type="AlphaFoldDB" id="A0A2V5LVX4"/>
<dbReference type="EMBL" id="QJVD01000016">
    <property type="protein sequence ID" value="PYI66306.1"/>
    <property type="molecule type" value="Genomic_DNA"/>
</dbReference>
<keyword evidence="4" id="KW-0489">Methyltransferase</keyword>
<keyword evidence="1" id="KW-0862">Zinc</keyword>
<keyword evidence="4" id="KW-0808">Transferase</keyword>
<dbReference type="RefSeq" id="WP_110501787.1">
    <property type="nucleotide sequence ID" value="NZ_QJVD01000016.1"/>
</dbReference>
<name>A0A2V5LVX4_9MICC</name>
<dbReference type="GO" id="GO:0046872">
    <property type="term" value="F:metal ion binding"/>
    <property type="evidence" value="ECO:0007669"/>
    <property type="project" value="UniProtKB-KW"/>
</dbReference>
<dbReference type="InterPro" id="IPR029063">
    <property type="entry name" value="SAM-dependent_MTases_sf"/>
</dbReference>
<feature type="binding site" evidence="1">
    <location>
        <position position="30"/>
    </location>
    <ligand>
        <name>Zn(2+)</name>
        <dbReference type="ChEBI" id="CHEBI:29105"/>
    </ligand>
</feature>
<dbReference type="InterPro" id="IPR016718">
    <property type="entry name" value="rRNA_m1G-MeTrfase_A_prd"/>
</dbReference>
<dbReference type="Proteomes" id="UP000247832">
    <property type="component" value="Unassembled WGS sequence"/>
</dbReference>
<dbReference type="OrthoDB" id="108476at2"/>
<dbReference type="Pfam" id="PF21302">
    <property type="entry name" value="Zn_ribbon_RlmA"/>
    <property type="match status" value="1"/>
</dbReference>
<feature type="domain" description="23S rRNA (guanine(745)-N(1))-methyltransferase N-terminal" evidence="3">
    <location>
        <begin position="10"/>
        <end position="47"/>
    </location>
</feature>
<dbReference type="GO" id="GO:0032259">
    <property type="term" value="P:methylation"/>
    <property type="evidence" value="ECO:0007669"/>
    <property type="project" value="UniProtKB-KW"/>
</dbReference>
<reference evidence="4 5" key="1">
    <citation type="submission" date="2018-05" db="EMBL/GenBank/DDBJ databases">
        <title>Genetic diversity of glacier-inhabiting Cryobacterium bacteria in China and description of Cryobacterium mengkeensis sp. nov. and Arthrobacter glacialis sp. nov.</title>
        <authorList>
            <person name="Liu Q."/>
            <person name="Xin Y.-H."/>
        </authorList>
    </citation>
    <scope>NUCLEOTIDE SEQUENCE [LARGE SCALE GENOMIC DNA]</scope>
    <source>
        <strain evidence="4 5">LI2</strain>
    </source>
</reference>
<feature type="binding site" evidence="2">
    <location>
        <position position="225"/>
    </location>
    <ligand>
        <name>S-adenosyl-L-methionine</name>
        <dbReference type="ChEBI" id="CHEBI:59789"/>
    </ligand>
</feature>
<keyword evidence="1" id="KW-0479">Metal-binding</keyword>
<sequence>MDNRALDALICPVCGLEFMEVLPGEMSLVCIDGHTFDIARQGYVNLLTGHGTKFTQDTAAMVAARDEFLDAGHYRALADALAGTVEHILAAARSGAASPAHRPLILDAGTGTGWYLQQLLARRGDGGLLETVAGADADADANAGAGAEPAVDAIGLDISKFALRRAARRNPLAASLVWDLWQPLPMEAHRADVVLVVFAPRNAAEFARVLTPAGRLVVVTPRPGHLAEIARQAGMLGIHPEKDAALAASLASHFELESSQPVTAALRLTVADIANVALMGPAGHHLDPRELDRTVAGLPKWTDVTAEFTISVFRRLP</sequence>
<dbReference type="GO" id="GO:0008168">
    <property type="term" value="F:methyltransferase activity"/>
    <property type="evidence" value="ECO:0007669"/>
    <property type="project" value="UniProtKB-KW"/>
</dbReference>
<feature type="binding site" evidence="2">
    <location>
        <position position="74"/>
    </location>
    <ligand>
        <name>S-adenosyl-L-methionine</name>
        <dbReference type="ChEBI" id="CHEBI:59789"/>
    </ligand>
</feature>
<evidence type="ECO:0000313" key="4">
    <source>
        <dbReference type="EMBL" id="PYI66306.1"/>
    </source>
</evidence>
<feature type="binding site" evidence="1">
    <location>
        <position position="34"/>
    </location>
    <ligand>
        <name>Zn(2+)</name>
        <dbReference type="ChEBI" id="CHEBI:29105"/>
    </ligand>
</feature>
<evidence type="ECO:0000256" key="2">
    <source>
        <dbReference type="PIRSR" id="PIRSR018249-2"/>
    </source>
</evidence>
<keyword evidence="5" id="KW-1185">Reference proteome</keyword>
<gene>
    <name evidence="4" type="ORF">CVV68_14900</name>
</gene>
<proteinExistence type="predicted"/>
<protein>
    <submittedName>
        <fullName evidence="4">SAM-dependent methyltransferase</fullName>
    </submittedName>
</protein>
<dbReference type="SUPFAM" id="SSF53335">
    <property type="entry name" value="S-adenosyl-L-methionine-dependent methyltransferases"/>
    <property type="match status" value="1"/>
</dbReference>
<evidence type="ECO:0000259" key="3">
    <source>
        <dbReference type="Pfam" id="PF21302"/>
    </source>
</evidence>
<dbReference type="Gene3D" id="3.40.50.150">
    <property type="entry name" value="Vaccinia Virus protein VP39"/>
    <property type="match status" value="1"/>
</dbReference>
<evidence type="ECO:0000313" key="5">
    <source>
        <dbReference type="Proteomes" id="UP000247832"/>
    </source>
</evidence>
<keyword evidence="2" id="KW-0949">S-adenosyl-L-methionine</keyword>
<organism evidence="4 5">
    <name type="scientific">Arthrobacter livingstonensis</name>
    <dbReference type="NCBI Taxonomy" id="670078"/>
    <lineage>
        <taxon>Bacteria</taxon>
        <taxon>Bacillati</taxon>
        <taxon>Actinomycetota</taxon>
        <taxon>Actinomycetes</taxon>
        <taxon>Micrococcales</taxon>
        <taxon>Micrococcaceae</taxon>
        <taxon>Arthrobacter</taxon>
    </lineage>
</organism>
<dbReference type="InterPro" id="IPR048647">
    <property type="entry name" value="RlmA_N"/>
</dbReference>
<evidence type="ECO:0000256" key="1">
    <source>
        <dbReference type="PIRSR" id="PIRSR018249-1"/>
    </source>
</evidence>
<accession>A0A2V5LVX4</accession>